<feature type="signal peptide" evidence="4">
    <location>
        <begin position="1"/>
        <end position="21"/>
    </location>
</feature>
<feature type="chain" id="PRO_5020607743" description="Cytochrome P450" evidence="4">
    <location>
        <begin position="22"/>
        <end position="465"/>
    </location>
</feature>
<dbReference type="Gene3D" id="1.10.630.10">
    <property type="entry name" value="Cytochrome P450"/>
    <property type="match status" value="2"/>
</dbReference>
<dbReference type="GO" id="GO:0020037">
    <property type="term" value="F:heme binding"/>
    <property type="evidence" value="ECO:0007669"/>
    <property type="project" value="InterPro"/>
</dbReference>
<dbReference type="PRINTS" id="PR00385">
    <property type="entry name" value="P450"/>
</dbReference>
<dbReference type="GO" id="GO:0005506">
    <property type="term" value="F:iron ion binding"/>
    <property type="evidence" value="ECO:0007669"/>
    <property type="project" value="InterPro"/>
</dbReference>
<evidence type="ECO:0000256" key="2">
    <source>
        <dbReference type="PIRSR" id="PIRSR602401-1"/>
    </source>
</evidence>
<dbReference type="OMA" id="APKDIDM"/>
<dbReference type="EMBL" id="CM016553">
    <property type="protein sequence ID" value="TKW32953.1"/>
    <property type="molecule type" value="Genomic_DNA"/>
</dbReference>
<dbReference type="InterPro" id="IPR036396">
    <property type="entry name" value="Cyt_P450_sf"/>
</dbReference>
<evidence type="ECO:0000256" key="4">
    <source>
        <dbReference type="SAM" id="SignalP"/>
    </source>
</evidence>
<dbReference type="InterPro" id="IPR001128">
    <property type="entry name" value="Cyt_P450"/>
</dbReference>
<keyword evidence="3" id="KW-0503">Monooxygenase</keyword>
<evidence type="ECO:0000256" key="3">
    <source>
        <dbReference type="RuleBase" id="RU000461"/>
    </source>
</evidence>
<dbReference type="Pfam" id="PF00067">
    <property type="entry name" value="p450"/>
    <property type="match status" value="2"/>
</dbReference>
<gene>
    <name evidence="5" type="ORF">SEVIR_2G200500v2</name>
</gene>
<dbReference type="InterPro" id="IPR002401">
    <property type="entry name" value="Cyt_P450_E_grp-I"/>
</dbReference>
<feature type="binding site" description="axial binding residue" evidence="2">
    <location>
        <position position="407"/>
    </location>
    <ligand>
        <name>heme</name>
        <dbReference type="ChEBI" id="CHEBI:30413"/>
    </ligand>
    <ligandPart>
        <name>Fe</name>
        <dbReference type="ChEBI" id="CHEBI:18248"/>
    </ligandPart>
</feature>
<organism evidence="5 6">
    <name type="scientific">Setaria viridis</name>
    <name type="common">Green bristlegrass</name>
    <name type="synonym">Setaria italica subsp. viridis</name>
    <dbReference type="NCBI Taxonomy" id="4556"/>
    <lineage>
        <taxon>Eukaryota</taxon>
        <taxon>Viridiplantae</taxon>
        <taxon>Streptophyta</taxon>
        <taxon>Embryophyta</taxon>
        <taxon>Tracheophyta</taxon>
        <taxon>Spermatophyta</taxon>
        <taxon>Magnoliopsida</taxon>
        <taxon>Liliopsida</taxon>
        <taxon>Poales</taxon>
        <taxon>Poaceae</taxon>
        <taxon>PACMAD clade</taxon>
        <taxon>Panicoideae</taxon>
        <taxon>Panicodae</taxon>
        <taxon>Paniceae</taxon>
        <taxon>Cenchrinae</taxon>
        <taxon>Setaria</taxon>
    </lineage>
</organism>
<dbReference type="Proteomes" id="UP000298652">
    <property type="component" value="Chromosome 2"/>
</dbReference>
<dbReference type="PROSITE" id="PS00086">
    <property type="entry name" value="CYTOCHROME_P450"/>
    <property type="match status" value="1"/>
</dbReference>
<reference evidence="5" key="1">
    <citation type="submission" date="2019-03" db="EMBL/GenBank/DDBJ databases">
        <title>WGS assembly of Setaria viridis.</title>
        <authorList>
            <person name="Huang P."/>
            <person name="Jenkins J."/>
            <person name="Grimwood J."/>
            <person name="Barry K."/>
            <person name="Healey A."/>
            <person name="Mamidi S."/>
            <person name="Sreedasyam A."/>
            <person name="Shu S."/>
            <person name="Feldman M."/>
            <person name="Wu J."/>
            <person name="Yu Y."/>
            <person name="Chen C."/>
            <person name="Johnson J."/>
            <person name="Rokhsar D."/>
            <person name="Baxter I."/>
            <person name="Schmutz J."/>
            <person name="Brutnell T."/>
            <person name="Kellogg E."/>
        </authorList>
    </citation>
    <scope>NUCLEOTIDE SEQUENCE [LARGE SCALE GENOMIC DNA]</scope>
</reference>
<protein>
    <recommendedName>
        <fullName evidence="7">Cytochrome P450</fullName>
    </recommendedName>
</protein>
<keyword evidence="2 3" id="KW-0349">Heme</keyword>
<evidence type="ECO:0000313" key="5">
    <source>
        <dbReference type="EMBL" id="TKW32953.1"/>
    </source>
</evidence>
<dbReference type="PANTHER" id="PTHR47950">
    <property type="entry name" value="CYTOCHROME P450, FAMILY 76, SUBFAMILY C, POLYPEPTIDE 5-RELATED"/>
    <property type="match status" value="1"/>
</dbReference>
<evidence type="ECO:0008006" key="7">
    <source>
        <dbReference type="Google" id="ProtNLM"/>
    </source>
</evidence>
<evidence type="ECO:0000313" key="6">
    <source>
        <dbReference type="Proteomes" id="UP000298652"/>
    </source>
</evidence>
<dbReference type="SUPFAM" id="SSF48264">
    <property type="entry name" value="Cytochrome P450"/>
    <property type="match status" value="1"/>
</dbReference>
<dbReference type="GO" id="GO:0016705">
    <property type="term" value="F:oxidoreductase activity, acting on paired donors, with incorporation or reduction of molecular oxygen"/>
    <property type="evidence" value="ECO:0007669"/>
    <property type="project" value="InterPro"/>
</dbReference>
<keyword evidence="4" id="KW-0732">Signal</keyword>
<dbReference type="GO" id="GO:0004497">
    <property type="term" value="F:monooxygenase activity"/>
    <property type="evidence" value="ECO:0007669"/>
    <property type="project" value="UniProtKB-KW"/>
</dbReference>
<accession>A0A4U6VVV8</accession>
<keyword evidence="6" id="KW-1185">Reference proteome</keyword>
<evidence type="ECO:0000256" key="1">
    <source>
        <dbReference type="ARBA" id="ARBA00010617"/>
    </source>
</evidence>
<name>A0A4U6VVV8_SETVI</name>
<dbReference type="PRINTS" id="PR00463">
    <property type="entry name" value="EP450I"/>
</dbReference>
<dbReference type="InterPro" id="IPR017972">
    <property type="entry name" value="Cyt_P450_CS"/>
</dbReference>
<sequence length="465" mass="51101">MPLFITITVFLYLLLHKRKQAAVPSAPSLPSPPGPVGLPLVGSALHFIGPFSRSPHAVLTRLAETNRPVMSFRPGMAGNFVAVSSPAAAREAFVDNDAALAPRFVPDVACALAHSSESISFLPTSSPLWRQHRATVGAHLSAARSLDATRQSMMRTRSGTLVGVGEAVLDSVLDVVSNILFSEDVVNTRVQGDTLFSDLVAVLEDWTRPNVSDAFPFLAPIDLLGSRHRVSRGLTKLYKFFDEEFVERRLLANGENHGDLLDVVLARHAKSGRITVEWAMALLLKHQDKMKKVQAELVATLGSKDFVEERDLNKLPYLQAVIKETLRLQPPAPLLPRQVVKDGMSLGGFSVPIGTYILVNLWAIGRDPTVWPRPEEFLPERFLGKQAADFRGLDFAYKPFGAGRRMCPGLDFATRLVPPLLASILHKIEWRLPGGMAPKDVDLRDRYSTVLELAKPLHAVPVCML</sequence>
<proteinExistence type="inferred from homology"/>
<comment type="cofactor">
    <cofactor evidence="2">
        <name>heme</name>
        <dbReference type="ChEBI" id="CHEBI:30413"/>
    </cofactor>
</comment>
<dbReference type="PANTHER" id="PTHR47950:SF48">
    <property type="entry name" value="CYTOCHROME P450 FAMILY PROTEIN, EXPRESSED"/>
    <property type="match status" value="1"/>
</dbReference>
<dbReference type="AlphaFoldDB" id="A0A4U6VVV8"/>
<dbReference type="Gramene" id="TKW32953">
    <property type="protein sequence ID" value="TKW32953"/>
    <property type="gene ID" value="SEVIR_2G200500v2"/>
</dbReference>
<keyword evidence="2 3" id="KW-0408">Iron</keyword>
<keyword evidence="3" id="KW-0560">Oxidoreductase</keyword>
<comment type="similarity">
    <text evidence="1 3">Belongs to the cytochrome P450 family.</text>
</comment>
<keyword evidence="2 3" id="KW-0479">Metal-binding</keyword>